<dbReference type="EMBL" id="PTRA01000003">
    <property type="protein sequence ID" value="PQA56353.1"/>
    <property type="molecule type" value="Genomic_DNA"/>
</dbReference>
<comment type="caution">
    <text evidence="2">The sequence shown here is derived from an EMBL/GenBank/DDBJ whole genome shotgun (WGS) entry which is preliminary data.</text>
</comment>
<sequence>MKSIFRLQLLAFFTTLNFHSVAQKTKESAESYINKIGPYSETKFFEYSCDSTIKDKCQFLGTPFYVSYHFKPKKGKVQAYKHNGEKVSVPSKADLSLMGLYRGKYDGKNGLWGNFYGYSGYIFIEDLIDIEKEFLIRKKARWDQIEKDKQLALEQQKEDAYTILPFVILILFSLYAIHRLVMMCRKCGNFWSTKYVNKEITGHSSHQTTRRESRPITSWSGQHVGNVDIDVPHTIYYTSYRKDYTCPSCKNKWSKFYTRRDGSISLRGFLTFIFIGLSIFLIYLLSFLFK</sequence>
<feature type="transmembrane region" description="Helical" evidence="1">
    <location>
        <begin position="160"/>
        <end position="177"/>
    </location>
</feature>
<keyword evidence="1" id="KW-1133">Transmembrane helix</keyword>
<protein>
    <submittedName>
        <fullName evidence="2">Uncharacterized protein</fullName>
    </submittedName>
</protein>
<accession>A0A2S7IJC1</accession>
<keyword evidence="1" id="KW-0472">Membrane</keyword>
<dbReference type="RefSeq" id="WP_104714887.1">
    <property type="nucleotide sequence ID" value="NZ_PTRA01000003.1"/>
</dbReference>
<gene>
    <name evidence="2" type="ORF">C5O19_18620</name>
</gene>
<evidence type="ECO:0000313" key="3">
    <source>
        <dbReference type="Proteomes" id="UP000239590"/>
    </source>
</evidence>
<dbReference type="AlphaFoldDB" id="A0A2S7IJC1"/>
<dbReference type="OrthoDB" id="10006341at2"/>
<dbReference type="Proteomes" id="UP000239590">
    <property type="component" value="Unassembled WGS sequence"/>
</dbReference>
<name>A0A2S7IJC1_9BACT</name>
<evidence type="ECO:0000256" key="1">
    <source>
        <dbReference type="SAM" id="Phobius"/>
    </source>
</evidence>
<organism evidence="2 3">
    <name type="scientific">Siphonobacter curvatus</name>
    <dbReference type="NCBI Taxonomy" id="2094562"/>
    <lineage>
        <taxon>Bacteria</taxon>
        <taxon>Pseudomonadati</taxon>
        <taxon>Bacteroidota</taxon>
        <taxon>Cytophagia</taxon>
        <taxon>Cytophagales</taxon>
        <taxon>Cytophagaceae</taxon>
        <taxon>Siphonobacter</taxon>
    </lineage>
</organism>
<keyword evidence="3" id="KW-1185">Reference proteome</keyword>
<proteinExistence type="predicted"/>
<reference evidence="3" key="1">
    <citation type="submission" date="2018-02" db="EMBL/GenBank/DDBJ databases">
        <title>Genome sequencing of Solimonas sp. HR-BB.</title>
        <authorList>
            <person name="Lee Y."/>
            <person name="Jeon C.O."/>
        </authorList>
    </citation>
    <scope>NUCLEOTIDE SEQUENCE [LARGE SCALE GENOMIC DNA]</scope>
    <source>
        <strain evidence="3">HR-U</strain>
    </source>
</reference>
<evidence type="ECO:0000313" key="2">
    <source>
        <dbReference type="EMBL" id="PQA56353.1"/>
    </source>
</evidence>
<keyword evidence="1" id="KW-0812">Transmembrane</keyword>
<feature type="transmembrane region" description="Helical" evidence="1">
    <location>
        <begin position="269"/>
        <end position="289"/>
    </location>
</feature>